<comment type="caution">
    <text evidence="1">The sequence shown here is derived from an EMBL/GenBank/DDBJ whole genome shotgun (WGS) entry which is preliminary data.</text>
</comment>
<dbReference type="Proteomes" id="UP000790709">
    <property type="component" value="Unassembled WGS sequence"/>
</dbReference>
<proteinExistence type="predicted"/>
<organism evidence="1 2">
    <name type="scientific">Leucogyrophana mollusca</name>
    <dbReference type="NCBI Taxonomy" id="85980"/>
    <lineage>
        <taxon>Eukaryota</taxon>
        <taxon>Fungi</taxon>
        <taxon>Dikarya</taxon>
        <taxon>Basidiomycota</taxon>
        <taxon>Agaricomycotina</taxon>
        <taxon>Agaricomycetes</taxon>
        <taxon>Agaricomycetidae</taxon>
        <taxon>Boletales</taxon>
        <taxon>Boletales incertae sedis</taxon>
        <taxon>Leucogyrophana</taxon>
    </lineage>
</organism>
<sequence>MSRPSLLSAVHSSLRTLDGSSSSHPFSKTFSSSTASLNSIIAATNQLSYSLTQLSTVPFTDAKLVSLLKQDTTIQNTLNQSISTSAAHSGLTRLAPYPDTTPSLSSSILDRIAAWGTAAGMETFTDTGTSPSSKVNVVLGGKVLVIDLEFDSEKCQIVSVKTSFAPSATPAPTLDTFLSKKITAWICAVQKANDVMFDGPPSAEDPAMEAARLSHDIQENFVYLMMLDALAESDSIRWFTDVDRVTELVLEKVKVTLGADTGTIDTLLSRIPIPLPYLHAPAVSFLIWLSPRAYLRLLRSAPSNLPNPSLKIDVPISHIISALGTGASIGGATLATLKLVHAKNQSNITSKDGAEHALPSSSWHTWVLDFSSNSGGGVVLSQTRMRALQDAIGGDQGVGSLVSTVGSTSFGFGIPSQTQTSGAPTWVDLVLSTAGSTAERYNAIYRSPSDVHPPLRLCLTTPQEPGFTLQQVPVRNVGDVLRVLEIVKEQCWLNETLRSLQWTPAHPSQTQSAVDQQYPEEDPSPELLASVLSGTLTPRSIPVTVYLPSHPFPIRGQDHPAVSPPPPNSADSDLFGGMDMDMDMDIPGLSMGMGMDMGMDMNMNVMMGNDANSASKSTQLSNSKPTIVLSAPVRAPGSGLVELQVWFGEGGSATGIHVEASEGVDTSGMEEVVRRGGVWGLPGRMWNQGTRRV</sequence>
<name>A0ACB8BLC5_9AGAM</name>
<accession>A0ACB8BLC5</accession>
<keyword evidence="2" id="KW-1185">Reference proteome</keyword>
<evidence type="ECO:0000313" key="2">
    <source>
        <dbReference type="Proteomes" id="UP000790709"/>
    </source>
</evidence>
<protein>
    <submittedName>
        <fullName evidence="1">Uncharacterized protein</fullName>
    </submittedName>
</protein>
<gene>
    <name evidence="1" type="ORF">BV22DRAFT_1062766</name>
</gene>
<evidence type="ECO:0000313" key="1">
    <source>
        <dbReference type="EMBL" id="KAH7926534.1"/>
    </source>
</evidence>
<reference evidence="1" key="1">
    <citation type="journal article" date="2021" name="New Phytol.">
        <title>Evolutionary innovations through gain and loss of genes in the ectomycorrhizal Boletales.</title>
        <authorList>
            <person name="Wu G."/>
            <person name="Miyauchi S."/>
            <person name="Morin E."/>
            <person name="Kuo A."/>
            <person name="Drula E."/>
            <person name="Varga T."/>
            <person name="Kohler A."/>
            <person name="Feng B."/>
            <person name="Cao Y."/>
            <person name="Lipzen A."/>
            <person name="Daum C."/>
            <person name="Hundley H."/>
            <person name="Pangilinan J."/>
            <person name="Johnson J."/>
            <person name="Barry K."/>
            <person name="LaButti K."/>
            <person name="Ng V."/>
            <person name="Ahrendt S."/>
            <person name="Min B."/>
            <person name="Choi I.G."/>
            <person name="Park H."/>
            <person name="Plett J.M."/>
            <person name="Magnuson J."/>
            <person name="Spatafora J.W."/>
            <person name="Nagy L.G."/>
            <person name="Henrissat B."/>
            <person name="Grigoriev I.V."/>
            <person name="Yang Z.L."/>
            <person name="Xu J."/>
            <person name="Martin F.M."/>
        </authorList>
    </citation>
    <scope>NUCLEOTIDE SEQUENCE</scope>
    <source>
        <strain evidence="1">KUC20120723A-06</strain>
    </source>
</reference>
<dbReference type="EMBL" id="MU266381">
    <property type="protein sequence ID" value="KAH7926534.1"/>
    <property type="molecule type" value="Genomic_DNA"/>
</dbReference>